<evidence type="ECO:0000313" key="3">
    <source>
        <dbReference type="Proteomes" id="UP000281738"/>
    </source>
</evidence>
<organism evidence="2 3">
    <name type="scientific">Nocardioides aurantiacus</name>
    <dbReference type="NCBI Taxonomy" id="86796"/>
    <lineage>
        <taxon>Bacteria</taxon>
        <taxon>Bacillati</taxon>
        <taxon>Actinomycetota</taxon>
        <taxon>Actinomycetes</taxon>
        <taxon>Propionibacteriales</taxon>
        <taxon>Nocardioidaceae</taxon>
        <taxon>Nocardioides</taxon>
    </lineage>
</organism>
<keyword evidence="1" id="KW-0812">Transmembrane</keyword>
<feature type="transmembrane region" description="Helical" evidence="1">
    <location>
        <begin position="46"/>
        <end position="65"/>
    </location>
</feature>
<dbReference type="EMBL" id="RKHO01000001">
    <property type="protein sequence ID" value="ROR91052.1"/>
    <property type="molecule type" value="Genomic_DNA"/>
</dbReference>
<keyword evidence="1" id="KW-1133">Transmembrane helix</keyword>
<dbReference type="AlphaFoldDB" id="A0A3N2CU38"/>
<protein>
    <submittedName>
        <fullName evidence="2">Uncharacterized protein</fullName>
    </submittedName>
</protein>
<gene>
    <name evidence="2" type="ORF">EDD33_1912</name>
</gene>
<sequence length="149" mass="15574">MREHAREDVYFVAVVTVLALAVSTPFIFFWTYAFNDFPTSADHLSFLSRTVVVAVAVGALSGFGVHTFRPMRLHSAVLGAISVSATVLLVAGTGYAFLSMFPALDPAVGSTASDLLCANYAVLLASGAFACGRGAGAQSVLQASEHQGR</sequence>
<comment type="caution">
    <text evidence="2">The sequence shown here is derived from an EMBL/GenBank/DDBJ whole genome shotgun (WGS) entry which is preliminary data.</text>
</comment>
<name>A0A3N2CU38_9ACTN</name>
<dbReference type="Proteomes" id="UP000281738">
    <property type="component" value="Unassembled WGS sequence"/>
</dbReference>
<evidence type="ECO:0000313" key="2">
    <source>
        <dbReference type="EMBL" id="ROR91052.1"/>
    </source>
</evidence>
<proteinExistence type="predicted"/>
<feature type="transmembrane region" description="Helical" evidence="1">
    <location>
        <begin position="9"/>
        <end position="34"/>
    </location>
</feature>
<keyword evidence="1" id="KW-0472">Membrane</keyword>
<dbReference type="RefSeq" id="WP_123390392.1">
    <property type="nucleotide sequence ID" value="NZ_RKHO01000001.1"/>
</dbReference>
<feature type="transmembrane region" description="Helical" evidence="1">
    <location>
        <begin position="77"/>
        <end position="98"/>
    </location>
</feature>
<evidence type="ECO:0000256" key="1">
    <source>
        <dbReference type="SAM" id="Phobius"/>
    </source>
</evidence>
<accession>A0A3N2CU38</accession>
<reference evidence="2 3" key="1">
    <citation type="submission" date="2018-11" db="EMBL/GenBank/DDBJ databases">
        <title>Sequencing the genomes of 1000 actinobacteria strains.</title>
        <authorList>
            <person name="Klenk H.-P."/>
        </authorList>
    </citation>
    <scope>NUCLEOTIDE SEQUENCE [LARGE SCALE GENOMIC DNA]</scope>
    <source>
        <strain evidence="2 3">DSM 12652</strain>
    </source>
</reference>
<keyword evidence="3" id="KW-1185">Reference proteome</keyword>